<evidence type="ECO:0000313" key="3">
    <source>
        <dbReference type="Proteomes" id="UP000028931"/>
    </source>
</evidence>
<feature type="transmembrane region" description="Helical" evidence="1">
    <location>
        <begin position="24"/>
        <end position="47"/>
    </location>
</feature>
<evidence type="ECO:0000256" key="1">
    <source>
        <dbReference type="SAM" id="Phobius"/>
    </source>
</evidence>
<dbReference type="AlphaFoldDB" id="A0A077FIM8"/>
<reference evidence="2 3" key="1">
    <citation type="submission" date="2014-07" db="EMBL/GenBank/DDBJ databases">
        <authorList>
            <person name="Lee K."/>
            <person name="Lim J.Y."/>
            <person name="Hwang I."/>
        </authorList>
    </citation>
    <scope>NUCLEOTIDE SEQUENCE [LARGE SCALE GENOMIC DNA]</scope>
    <source>
        <strain evidence="2 3">KL28</strain>
    </source>
</reference>
<dbReference type="KEGG" id="palk:PSAKL28_52150"/>
<name>A0A077FIM8_9PSED</name>
<dbReference type="EMBL" id="CP009048">
    <property type="protein sequence ID" value="AIL64355.1"/>
    <property type="molecule type" value="Genomic_DNA"/>
</dbReference>
<evidence type="ECO:0000313" key="2">
    <source>
        <dbReference type="EMBL" id="AIL64355.1"/>
    </source>
</evidence>
<gene>
    <name evidence="2" type="ORF">PSAKL28_52150</name>
</gene>
<sequence length="56" mass="5881">MQLGVIGDFLEQAALFGVAFDRAAVLHAALIFLLLLAGLGVGLIRAIEFTSHCISP</sequence>
<keyword evidence="1" id="KW-1133">Transmembrane helix</keyword>
<protein>
    <submittedName>
        <fullName evidence="2">Uncharacterized protein</fullName>
    </submittedName>
</protein>
<dbReference type="HOGENOM" id="CLU_3010830_0_0_6"/>
<keyword evidence="1" id="KW-0812">Transmembrane</keyword>
<organism evidence="2 3">
    <name type="scientific">Pseudomonas alkylphenolica</name>
    <dbReference type="NCBI Taxonomy" id="237609"/>
    <lineage>
        <taxon>Bacteria</taxon>
        <taxon>Pseudomonadati</taxon>
        <taxon>Pseudomonadota</taxon>
        <taxon>Gammaproteobacteria</taxon>
        <taxon>Pseudomonadales</taxon>
        <taxon>Pseudomonadaceae</taxon>
        <taxon>Pseudomonas</taxon>
    </lineage>
</organism>
<dbReference type="Proteomes" id="UP000028931">
    <property type="component" value="Chromosome"/>
</dbReference>
<keyword evidence="1" id="KW-0472">Membrane</keyword>
<proteinExistence type="predicted"/>
<accession>A0A077FIM8</accession>